<accession>A0AAD9X7B7</accession>
<dbReference type="InterPro" id="IPR012337">
    <property type="entry name" value="RNaseH-like_sf"/>
</dbReference>
<keyword evidence="2" id="KW-1185">Reference proteome</keyword>
<name>A0AAD9X7B7_9ROSI</name>
<dbReference type="EMBL" id="JANJYI010000004">
    <property type="protein sequence ID" value="KAK2654078.1"/>
    <property type="molecule type" value="Genomic_DNA"/>
</dbReference>
<evidence type="ECO:0008006" key="3">
    <source>
        <dbReference type="Google" id="ProtNLM"/>
    </source>
</evidence>
<dbReference type="SUPFAM" id="SSF53098">
    <property type="entry name" value="Ribonuclease H-like"/>
    <property type="match status" value="1"/>
</dbReference>
<protein>
    <recommendedName>
        <fullName evidence="3">RNase H type-1 domain-containing protein</fullName>
    </recommendedName>
</protein>
<dbReference type="Proteomes" id="UP001280121">
    <property type="component" value="Unassembled WGS sequence"/>
</dbReference>
<dbReference type="InterPro" id="IPR053151">
    <property type="entry name" value="RNase_H-like"/>
</dbReference>
<sequence length="177" mass="19564">MAWWGVEGCFNAAANDWLYGWMSLCPMINSERAWGSLFSATIWTIWEAQNQLIFEDKAANVKQAIDMVKLRVVWWFKALAKGSQDTVQMLMLNVKLLCVEHTKPKLKKSVDWIPPVKGILKFNVDGSVRGNSGSAGIGGVLKGAYGNVLCLFSFSMGIADSNATELWAVFSSCLVGY</sequence>
<proteinExistence type="predicted"/>
<reference evidence="1" key="1">
    <citation type="journal article" date="2023" name="Plant J.">
        <title>Genome sequences and population genomics provide insights into the demographic history, inbreeding, and mutation load of two 'living fossil' tree species of Dipteronia.</title>
        <authorList>
            <person name="Feng Y."/>
            <person name="Comes H.P."/>
            <person name="Chen J."/>
            <person name="Zhu S."/>
            <person name="Lu R."/>
            <person name="Zhang X."/>
            <person name="Li P."/>
            <person name="Qiu J."/>
            <person name="Olsen K.M."/>
            <person name="Qiu Y."/>
        </authorList>
    </citation>
    <scope>NUCLEOTIDE SEQUENCE</scope>
    <source>
        <strain evidence="1">KIB01</strain>
    </source>
</reference>
<gene>
    <name evidence="1" type="ORF">Ddye_013934</name>
</gene>
<evidence type="ECO:0000313" key="1">
    <source>
        <dbReference type="EMBL" id="KAK2654078.1"/>
    </source>
</evidence>
<dbReference type="PANTHER" id="PTHR47723:SF22">
    <property type="entry name" value="RNASE H TYPE-1 DOMAIN-CONTAINING PROTEIN"/>
    <property type="match status" value="1"/>
</dbReference>
<dbReference type="Gene3D" id="3.30.420.10">
    <property type="entry name" value="Ribonuclease H-like superfamily/Ribonuclease H"/>
    <property type="match status" value="1"/>
</dbReference>
<evidence type="ECO:0000313" key="2">
    <source>
        <dbReference type="Proteomes" id="UP001280121"/>
    </source>
</evidence>
<dbReference type="AlphaFoldDB" id="A0AAD9X7B7"/>
<organism evidence="1 2">
    <name type="scientific">Dipteronia dyeriana</name>
    <dbReference type="NCBI Taxonomy" id="168575"/>
    <lineage>
        <taxon>Eukaryota</taxon>
        <taxon>Viridiplantae</taxon>
        <taxon>Streptophyta</taxon>
        <taxon>Embryophyta</taxon>
        <taxon>Tracheophyta</taxon>
        <taxon>Spermatophyta</taxon>
        <taxon>Magnoliopsida</taxon>
        <taxon>eudicotyledons</taxon>
        <taxon>Gunneridae</taxon>
        <taxon>Pentapetalae</taxon>
        <taxon>rosids</taxon>
        <taxon>malvids</taxon>
        <taxon>Sapindales</taxon>
        <taxon>Sapindaceae</taxon>
        <taxon>Hippocastanoideae</taxon>
        <taxon>Acereae</taxon>
        <taxon>Dipteronia</taxon>
    </lineage>
</organism>
<dbReference type="GO" id="GO:0003676">
    <property type="term" value="F:nucleic acid binding"/>
    <property type="evidence" value="ECO:0007669"/>
    <property type="project" value="InterPro"/>
</dbReference>
<dbReference type="PANTHER" id="PTHR47723">
    <property type="entry name" value="OS05G0353850 PROTEIN"/>
    <property type="match status" value="1"/>
</dbReference>
<dbReference type="InterPro" id="IPR036397">
    <property type="entry name" value="RNaseH_sf"/>
</dbReference>
<dbReference type="InterPro" id="IPR044730">
    <property type="entry name" value="RNase_H-like_dom_plant"/>
</dbReference>
<dbReference type="CDD" id="cd06222">
    <property type="entry name" value="RNase_H_like"/>
    <property type="match status" value="1"/>
</dbReference>
<comment type="caution">
    <text evidence="1">The sequence shown here is derived from an EMBL/GenBank/DDBJ whole genome shotgun (WGS) entry which is preliminary data.</text>
</comment>